<dbReference type="FunFam" id="3.20.20.10:FF:000018">
    <property type="entry name" value="Pyridoxal phosphate homeostasis protein"/>
    <property type="match status" value="1"/>
</dbReference>
<dbReference type="OrthoDB" id="9804072at2"/>
<dbReference type="InterPro" id="IPR001608">
    <property type="entry name" value="Ala_racemase_N"/>
</dbReference>
<comment type="similarity">
    <text evidence="2 4">Belongs to the pyridoxal phosphate-binding protein YggS/PROSC family.</text>
</comment>
<dbReference type="STRING" id="926567.TheveDRAFT_0499"/>
<proteinExistence type="inferred from homology"/>
<evidence type="ECO:0000256" key="2">
    <source>
        <dbReference type="HAMAP-Rule" id="MF_02087"/>
    </source>
</evidence>
<organism evidence="6 7">
    <name type="scientific">Thermanaerovibrio velox DSM 12556</name>
    <dbReference type="NCBI Taxonomy" id="926567"/>
    <lineage>
        <taxon>Bacteria</taxon>
        <taxon>Thermotogati</taxon>
        <taxon>Synergistota</taxon>
        <taxon>Synergistia</taxon>
        <taxon>Synergistales</taxon>
        <taxon>Synergistaceae</taxon>
        <taxon>Thermanaerovibrio</taxon>
    </lineage>
</organism>
<dbReference type="InterPro" id="IPR011078">
    <property type="entry name" value="PyrdxlP_homeostasis"/>
</dbReference>
<evidence type="ECO:0000259" key="5">
    <source>
        <dbReference type="Pfam" id="PF01168"/>
    </source>
</evidence>
<dbReference type="RefSeq" id="WP_006583154.1">
    <property type="nucleotide sequence ID" value="NZ_CM001377.1"/>
</dbReference>
<keyword evidence="7" id="KW-1185">Reference proteome</keyword>
<feature type="domain" description="Alanine racemase N-terminal" evidence="5">
    <location>
        <begin position="29"/>
        <end position="236"/>
    </location>
</feature>
<comment type="cofactor">
    <cofactor evidence="3">
        <name>pyridoxal 5'-phosphate</name>
        <dbReference type="ChEBI" id="CHEBI:597326"/>
    </cofactor>
</comment>
<keyword evidence="1 2" id="KW-0663">Pyridoxal phosphate</keyword>
<dbReference type="HOGENOM" id="CLU_059988_1_0_0"/>
<dbReference type="Gene3D" id="3.20.20.10">
    <property type="entry name" value="Alanine racemase"/>
    <property type="match status" value="1"/>
</dbReference>
<accession>H0UQ31</accession>
<dbReference type="EMBL" id="CM001377">
    <property type="protein sequence ID" value="EHM09660.1"/>
    <property type="molecule type" value="Genomic_DNA"/>
</dbReference>
<reference evidence="6 7" key="1">
    <citation type="submission" date="2011-10" db="EMBL/GenBank/DDBJ databases">
        <title>The Noncontiguous Finished genome of Thermanaerovibrio velox DSM 12556.</title>
        <authorList>
            <consortium name="US DOE Joint Genome Institute (JGI-PGF)"/>
            <person name="Lucas S."/>
            <person name="Copeland A."/>
            <person name="Lapidus A."/>
            <person name="Glavina del Rio T."/>
            <person name="Dalin E."/>
            <person name="Tice H."/>
            <person name="Bruce D."/>
            <person name="Goodwin L."/>
            <person name="Pitluck S."/>
            <person name="Peters L."/>
            <person name="Mikhailova N."/>
            <person name="Teshima H."/>
            <person name="Kyrpides N."/>
            <person name="Mavromatis K."/>
            <person name="Ivanova N."/>
            <person name="Markowitz V."/>
            <person name="Cheng J.-F."/>
            <person name="Hugenholtz P."/>
            <person name="Woyke T."/>
            <person name="Wu D."/>
            <person name="Spring S."/>
            <person name="Brambilla E.-M."/>
            <person name="Klenk H.-P."/>
            <person name="Eisen J.A."/>
        </authorList>
    </citation>
    <scope>NUCLEOTIDE SEQUENCE [LARGE SCALE GENOMIC DNA]</scope>
    <source>
        <strain evidence="6 7">DSM 12556</strain>
    </source>
</reference>
<dbReference type="AlphaFoldDB" id="H0UQ31"/>
<protein>
    <recommendedName>
        <fullName evidence="2">Pyridoxal phosphate homeostasis protein</fullName>
        <shortName evidence="2">PLP homeostasis protein</shortName>
    </recommendedName>
</protein>
<evidence type="ECO:0000256" key="3">
    <source>
        <dbReference type="PIRSR" id="PIRSR004848-1"/>
    </source>
</evidence>
<feature type="modified residue" description="N6-(pyridoxal phosphate)lysine" evidence="2 3">
    <location>
        <position position="40"/>
    </location>
</feature>
<dbReference type="Pfam" id="PF01168">
    <property type="entry name" value="Ala_racemase_N"/>
    <property type="match status" value="1"/>
</dbReference>
<sequence>MVNDYSHLKDNLRRALDAIGEAASQAHRDPSEVRVVAVTKNHPPEAVRAAFQAGISLIGENRVQEALAKRGELEDLDVTWLMIGHLQRNKVRKALEVFHQVHSLDSMELALALNRVLSEGAGEGRRPPLPVLLEVNVSGEAAKHGVMPQGALQLAETVLERCPMLDLKGLMCVGPLTEDEREIRSAFASLREIRDRLEERLLIELPELSMGMSSDFHLAVMEGSTMVRLGTCLFGPRGVF</sequence>
<evidence type="ECO:0000313" key="7">
    <source>
        <dbReference type="Proteomes" id="UP000005730"/>
    </source>
</evidence>
<dbReference type="PANTHER" id="PTHR10146">
    <property type="entry name" value="PROLINE SYNTHETASE CO-TRANSCRIBED BACTERIAL HOMOLOG PROTEIN"/>
    <property type="match status" value="1"/>
</dbReference>
<dbReference type="NCBIfam" id="TIGR00044">
    <property type="entry name" value="YggS family pyridoxal phosphate-dependent enzyme"/>
    <property type="match status" value="1"/>
</dbReference>
<dbReference type="Proteomes" id="UP000005730">
    <property type="component" value="Chromosome"/>
</dbReference>
<dbReference type="eggNOG" id="COG0325">
    <property type="taxonomic scope" value="Bacteria"/>
</dbReference>
<dbReference type="PIRSF" id="PIRSF004848">
    <property type="entry name" value="YBL036c_PLPDEIII"/>
    <property type="match status" value="1"/>
</dbReference>
<evidence type="ECO:0000256" key="4">
    <source>
        <dbReference type="RuleBase" id="RU004514"/>
    </source>
</evidence>
<evidence type="ECO:0000256" key="1">
    <source>
        <dbReference type="ARBA" id="ARBA00022898"/>
    </source>
</evidence>
<dbReference type="InterPro" id="IPR029066">
    <property type="entry name" value="PLP-binding_barrel"/>
</dbReference>
<name>H0UQ31_9BACT</name>
<dbReference type="SUPFAM" id="SSF51419">
    <property type="entry name" value="PLP-binding barrel"/>
    <property type="match status" value="1"/>
</dbReference>
<comment type="function">
    <text evidence="2">Pyridoxal 5'-phosphate (PLP)-binding protein, which is involved in PLP homeostasis.</text>
</comment>
<evidence type="ECO:0000313" key="6">
    <source>
        <dbReference type="EMBL" id="EHM09660.1"/>
    </source>
</evidence>
<dbReference type="PANTHER" id="PTHR10146:SF14">
    <property type="entry name" value="PYRIDOXAL PHOSPHATE HOMEOSTASIS PROTEIN"/>
    <property type="match status" value="1"/>
</dbReference>
<dbReference type="CDD" id="cd00635">
    <property type="entry name" value="PLPDE_III_YBL036c_like"/>
    <property type="match status" value="1"/>
</dbReference>
<dbReference type="GO" id="GO:0030170">
    <property type="term" value="F:pyridoxal phosphate binding"/>
    <property type="evidence" value="ECO:0007669"/>
    <property type="project" value="UniProtKB-UniRule"/>
</dbReference>
<gene>
    <name evidence="6" type="ORF">TheveDRAFT_0499</name>
</gene>
<dbReference type="HAMAP" id="MF_02087">
    <property type="entry name" value="PLP_homeostasis"/>
    <property type="match status" value="1"/>
</dbReference>